<proteinExistence type="predicted"/>
<feature type="transmembrane region" description="Helical" evidence="1">
    <location>
        <begin position="20"/>
        <end position="37"/>
    </location>
</feature>
<feature type="transmembrane region" description="Helical" evidence="1">
    <location>
        <begin position="257"/>
        <end position="274"/>
    </location>
</feature>
<organism evidence="2">
    <name type="scientific">marine metagenome</name>
    <dbReference type="NCBI Taxonomy" id="408172"/>
    <lineage>
        <taxon>unclassified sequences</taxon>
        <taxon>metagenomes</taxon>
        <taxon>ecological metagenomes</taxon>
    </lineage>
</organism>
<feature type="transmembrane region" description="Helical" evidence="1">
    <location>
        <begin position="123"/>
        <end position="145"/>
    </location>
</feature>
<feature type="transmembrane region" description="Helical" evidence="1">
    <location>
        <begin position="224"/>
        <end position="245"/>
    </location>
</feature>
<reference evidence="2" key="1">
    <citation type="submission" date="2018-05" db="EMBL/GenBank/DDBJ databases">
        <authorList>
            <person name="Lanie J.A."/>
            <person name="Ng W.-L."/>
            <person name="Kazmierczak K.M."/>
            <person name="Andrzejewski T.M."/>
            <person name="Davidsen T.M."/>
            <person name="Wayne K.J."/>
            <person name="Tettelin H."/>
            <person name="Glass J.I."/>
            <person name="Rusch D."/>
            <person name="Podicherti R."/>
            <person name="Tsui H.-C.T."/>
            <person name="Winkler M.E."/>
        </authorList>
    </citation>
    <scope>NUCLEOTIDE SEQUENCE</scope>
</reference>
<evidence type="ECO:0008006" key="3">
    <source>
        <dbReference type="Google" id="ProtNLM"/>
    </source>
</evidence>
<feature type="transmembrane region" description="Helical" evidence="1">
    <location>
        <begin position="57"/>
        <end position="75"/>
    </location>
</feature>
<protein>
    <recommendedName>
        <fullName evidence="3">Spermine synthase</fullName>
    </recommendedName>
</protein>
<feature type="transmembrane region" description="Helical" evidence="1">
    <location>
        <begin position="87"/>
        <end position="111"/>
    </location>
</feature>
<sequence length="364" mass="40113">MTVSKSFPPLTPETGVRFPVGSLFLIAYSVSISRSRIYARLLSVESREVILKSRKTFLCLIFISGGVVLSLELITSRILTPFFGVSLYIWTAILSITLTFLAFGYQFGGWLTKRVEEKYHESLLLFFPILSALFIGLSCLIYPVVLPKLSGIGLIIGSFLGSAILLAFPLILLSSINPILIALFRQSSNSKDAGAGFILFTSTFGSVVGVLVTALLIVPNLTNYSAMLVNGTFLGLFIIFVHFRTKQNRTGVINKRLLISSVVITSFCLLLLFFKNSYLESVTSDIDKLGNRFKILSEYSSHSGNLKVIGIIPKGEKKISHYQLLENGLSQNFISKEGKPLSSYAYNLVNFAQFSANHKSALVL</sequence>
<keyword evidence="1" id="KW-0472">Membrane</keyword>
<feature type="transmembrane region" description="Helical" evidence="1">
    <location>
        <begin position="151"/>
        <end position="184"/>
    </location>
</feature>
<gene>
    <name evidence="2" type="ORF">METZ01_LOCUS297989</name>
</gene>
<feature type="transmembrane region" description="Helical" evidence="1">
    <location>
        <begin position="196"/>
        <end position="218"/>
    </location>
</feature>
<dbReference type="AlphaFoldDB" id="A0A382MAR4"/>
<feature type="non-terminal residue" evidence="2">
    <location>
        <position position="364"/>
    </location>
</feature>
<dbReference type="NCBIfam" id="NF037959">
    <property type="entry name" value="MFS_SpdSyn"/>
    <property type="match status" value="1"/>
</dbReference>
<name>A0A382MAR4_9ZZZZ</name>
<keyword evidence="1" id="KW-1133">Transmembrane helix</keyword>
<dbReference type="EMBL" id="UINC01091956">
    <property type="protein sequence ID" value="SVC45135.1"/>
    <property type="molecule type" value="Genomic_DNA"/>
</dbReference>
<keyword evidence="1" id="KW-0812">Transmembrane</keyword>
<evidence type="ECO:0000313" key="2">
    <source>
        <dbReference type="EMBL" id="SVC45135.1"/>
    </source>
</evidence>
<evidence type="ECO:0000256" key="1">
    <source>
        <dbReference type="SAM" id="Phobius"/>
    </source>
</evidence>
<accession>A0A382MAR4</accession>